<dbReference type="GO" id="GO:0016887">
    <property type="term" value="F:ATP hydrolysis activity"/>
    <property type="evidence" value="ECO:0007669"/>
    <property type="project" value="InterPro"/>
</dbReference>
<feature type="chain" id="PRO_5020551486" evidence="10">
    <location>
        <begin position="22"/>
        <end position="346"/>
    </location>
</feature>
<dbReference type="PANTHER" id="PTHR24221">
    <property type="entry name" value="ATP-BINDING CASSETTE SUB-FAMILY B"/>
    <property type="match status" value="1"/>
</dbReference>
<keyword evidence="10" id="KW-0732">Signal</keyword>
<keyword evidence="13" id="KW-1185">Reference proteome</keyword>
<evidence type="ECO:0000256" key="7">
    <source>
        <dbReference type="ARBA" id="ARBA00022989"/>
    </source>
</evidence>
<protein>
    <submittedName>
        <fullName evidence="12">ABC transporter related protein</fullName>
    </submittedName>
</protein>
<evidence type="ECO:0000256" key="10">
    <source>
        <dbReference type="SAM" id="SignalP"/>
    </source>
</evidence>
<dbReference type="SMART" id="SM00382">
    <property type="entry name" value="AAA"/>
    <property type="match status" value="1"/>
</dbReference>
<keyword evidence="4" id="KW-0812">Transmembrane</keyword>
<evidence type="ECO:0000259" key="11">
    <source>
        <dbReference type="PROSITE" id="PS50893"/>
    </source>
</evidence>
<dbReference type="SUPFAM" id="SSF52540">
    <property type="entry name" value="P-loop containing nucleoside triphosphate hydrolases"/>
    <property type="match status" value="1"/>
</dbReference>
<dbReference type="Gene3D" id="3.40.50.300">
    <property type="entry name" value="P-loop containing nucleotide triphosphate hydrolases"/>
    <property type="match status" value="1"/>
</dbReference>
<dbReference type="GO" id="GO:0005886">
    <property type="term" value="C:plasma membrane"/>
    <property type="evidence" value="ECO:0007669"/>
    <property type="project" value="UniProtKB-SubCell"/>
</dbReference>
<dbReference type="PROSITE" id="PS00211">
    <property type="entry name" value="ABC_TRANSPORTER_1"/>
    <property type="match status" value="1"/>
</dbReference>
<dbReference type="PROSITE" id="PS50893">
    <property type="entry name" value="ABC_TRANSPORTER_2"/>
    <property type="match status" value="1"/>
</dbReference>
<dbReference type="InterPro" id="IPR039421">
    <property type="entry name" value="Type_1_exporter"/>
</dbReference>
<comment type="similarity">
    <text evidence="9">Belongs to the ABC transporter superfamily. ABCB family. Heavy Metal importer (TC 3.A.1.210) subfamily.</text>
</comment>
<dbReference type="InterPro" id="IPR036640">
    <property type="entry name" value="ABC1_TM_sf"/>
</dbReference>
<keyword evidence="8" id="KW-0472">Membrane</keyword>
<dbReference type="InterPro" id="IPR003439">
    <property type="entry name" value="ABC_transporter-like_ATP-bd"/>
</dbReference>
<accession>A0A4P9ZTT7</accession>
<evidence type="ECO:0000256" key="2">
    <source>
        <dbReference type="ARBA" id="ARBA00022448"/>
    </source>
</evidence>
<feature type="domain" description="ABC transporter" evidence="11">
    <location>
        <begin position="89"/>
        <end position="327"/>
    </location>
</feature>
<evidence type="ECO:0000256" key="3">
    <source>
        <dbReference type="ARBA" id="ARBA00022475"/>
    </source>
</evidence>
<dbReference type="InterPro" id="IPR027417">
    <property type="entry name" value="P-loop_NTPase"/>
</dbReference>
<evidence type="ECO:0000256" key="6">
    <source>
        <dbReference type="ARBA" id="ARBA00022840"/>
    </source>
</evidence>
<dbReference type="Proteomes" id="UP000268162">
    <property type="component" value="Unassembled WGS sequence"/>
</dbReference>
<name>A0A4P9ZTT7_9FUNG</name>
<dbReference type="EMBL" id="ML002744">
    <property type="protein sequence ID" value="RKP35970.1"/>
    <property type="molecule type" value="Genomic_DNA"/>
</dbReference>
<dbReference type="Gene3D" id="1.20.1560.10">
    <property type="entry name" value="ABC transporter type 1, transmembrane domain"/>
    <property type="match status" value="1"/>
</dbReference>
<evidence type="ECO:0000256" key="4">
    <source>
        <dbReference type="ARBA" id="ARBA00022692"/>
    </source>
</evidence>
<dbReference type="InterPro" id="IPR017871">
    <property type="entry name" value="ABC_transporter-like_CS"/>
</dbReference>
<proteinExistence type="inferred from homology"/>
<evidence type="ECO:0000256" key="9">
    <source>
        <dbReference type="ARBA" id="ARBA00024363"/>
    </source>
</evidence>
<evidence type="ECO:0000256" key="5">
    <source>
        <dbReference type="ARBA" id="ARBA00022741"/>
    </source>
</evidence>
<dbReference type="GO" id="GO:0042626">
    <property type="term" value="F:ATPase-coupled transmembrane transporter activity"/>
    <property type="evidence" value="ECO:0007669"/>
    <property type="project" value="TreeGrafter"/>
</dbReference>
<keyword evidence="5" id="KW-0547">Nucleotide-binding</keyword>
<keyword evidence="7" id="KW-1133">Transmembrane helix</keyword>
<evidence type="ECO:0000256" key="8">
    <source>
        <dbReference type="ARBA" id="ARBA00023136"/>
    </source>
</evidence>
<keyword evidence="2" id="KW-0813">Transport</keyword>
<dbReference type="STRING" id="215637.A0A4P9ZTT7"/>
<dbReference type="FunFam" id="3.40.50.300:FF:000221">
    <property type="entry name" value="Multidrug ABC transporter ATP-binding protein"/>
    <property type="match status" value="1"/>
</dbReference>
<organism evidence="12 13">
    <name type="scientific">Dimargaris cristalligena</name>
    <dbReference type="NCBI Taxonomy" id="215637"/>
    <lineage>
        <taxon>Eukaryota</taxon>
        <taxon>Fungi</taxon>
        <taxon>Fungi incertae sedis</taxon>
        <taxon>Zoopagomycota</taxon>
        <taxon>Kickxellomycotina</taxon>
        <taxon>Dimargaritomycetes</taxon>
        <taxon>Dimargaritales</taxon>
        <taxon>Dimargaritaceae</taxon>
        <taxon>Dimargaris</taxon>
    </lineage>
</organism>
<dbReference type="Pfam" id="PF00005">
    <property type="entry name" value="ABC_tran"/>
    <property type="match status" value="1"/>
</dbReference>
<dbReference type="AlphaFoldDB" id="A0A4P9ZTT7"/>
<reference evidence="13" key="1">
    <citation type="journal article" date="2018" name="Nat. Microbiol.">
        <title>Leveraging single-cell genomics to expand the fungal tree of life.</title>
        <authorList>
            <person name="Ahrendt S.R."/>
            <person name="Quandt C.A."/>
            <person name="Ciobanu D."/>
            <person name="Clum A."/>
            <person name="Salamov A."/>
            <person name="Andreopoulos B."/>
            <person name="Cheng J.F."/>
            <person name="Woyke T."/>
            <person name="Pelin A."/>
            <person name="Henrissat B."/>
            <person name="Reynolds N.K."/>
            <person name="Benny G.L."/>
            <person name="Smith M.E."/>
            <person name="James T.Y."/>
            <person name="Grigoriev I.V."/>
        </authorList>
    </citation>
    <scope>NUCLEOTIDE SEQUENCE [LARGE SCALE GENOMIC DNA]</scope>
    <source>
        <strain evidence="13">RSA 468</strain>
    </source>
</reference>
<evidence type="ECO:0000313" key="13">
    <source>
        <dbReference type="Proteomes" id="UP000268162"/>
    </source>
</evidence>
<evidence type="ECO:0000256" key="1">
    <source>
        <dbReference type="ARBA" id="ARBA00004651"/>
    </source>
</evidence>
<dbReference type="PANTHER" id="PTHR24221:SF654">
    <property type="entry name" value="ATP-BINDING CASSETTE SUB-FAMILY B MEMBER 6"/>
    <property type="match status" value="1"/>
</dbReference>
<feature type="signal peptide" evidence="10">
    <location>
        <begin position="1"/>
        <end position="21"/>
    </location>
</feature>
<evidence type="ECO:0000313" key="12">
    <source>
        <dbReference type="EMBL" id="RKP35970.1"/>
    </source>
</evidence>
<sequence length="346" mass="37929">MIQKLLQFIGIIMCLRLLARGEMKSTDVLFFVTHFSGTYRPLTYLASLIRETIQVYTHCQALLRLIDSGNEVCDPDDAPANWDISEGTIEFKDVYFSYNSKHPVLNGVSFKVQGGTTTAIVGKTGGGKTTITQLIARFYDVNRGSVTIDGVDVRHVKQRDLRKSISIVPQKAEILPTTIRHNIQYGSASTGMSATPKDVHEAACKAQIHQTISSLPYGYETPIHGKKSTFSGGEIQRINIARGLIQPHKVLLLDEATSALDMITERKVQGALKGDNQGKTCVVIAHRLSTIIHADQILVLQDGGIAERGTFAELTALPDGIFKEMWDSQMRISEGSGTSVAPKPTM</sequence>
<gene>
    <name evidence="12" type="ORF">BJ085DRAFT_23864</name>
</gene>
<comment type="subcellular location">
    <subcellularLocation>
        <location evidence="1">Cell membrane</location>
        <topology evidence="1">Multi-pass membrane protein</topology>
    </subcellularLocation>
</comment>
<keyword evidence="3" id="KW-1003">Cell membrane</keyword>
<keyword evidence="6" id="KW-0067">ATP-binding</keyword>
<dbReference type="GO" id="GO:0005524">
    <property type="term" value="F:ATP binding"/>
    <property type="evidence" value="ECO:0007669"/>
    <property type="project" value="UniProtKB-KW"/>
</dbReference>
<dbReference type="InterPro" id="IPR003593">
    <property type="entry name" value="AAA+_ATPase"/>
</dbReference>